<evidence type="ECO:0000256" key="1">
    <source>
        <dbReference type="ARBA" id="ARBA00001947"/>
    </source>
</evidence>
<sequence length="401" mass="44497">MADGFESGTRSAIAGGNTTVLPFALQPRGASLRASVMEYHREADGNALADYGFHLIVSDPTPSVLGQELPSLVDDGYSSFKVFMTYDDLVLTDRQLLEVFESARTCGALVMVHCEGYDAIRFMTERLEQAGKTAPYYHGVSRPQSVEREATHRAISHAELTDVPIMVVHVSGREAMEQVRWAQHKGLRILAETCPQYVALTANDLKGLNMDDSGGKYVCSPPPRDEDSWKAIWEGIRTGVFQTFSSDHCPYYFDGSQGKKNDKARTSFRWVPNGIPGVEVRMPILYSKGVVEGRITVNEFVALTSTNHARIYGLYPQKGSIAPGFDADIVLWDPNRKETIRQEIMHHGSDYTPYEGMTVTGWPVMTLLRGKVMMQDGKIIGEPGDGSFLKRRRSPYATIGT</sequence>
<dbReference type="InterPro" id="IPR032466">
    <property type="entry name" value="Metal_Hydrolase"/>
</dbReference>
<dbReference type="SUPFAM" id="SSF51338">
    <property type="entry name" value="Composite domain of metallo-dependent hydrolases"/>
    <property type="match status" value="1"/>
</dbReference>
<dbReference type="InterPro" id="IPR006680">
    <property type="entry name" value="Amidohydro-rel"/>
</dbReference>
<evidence type="ECO:0000256" key="2">
    <source>
        <dbReference type="ARBA" id="ARBA00008829"/>
    </source>
</evidence>
<dbReference type="FunFam" id="3.20.20.140:FF:000217">
    <property type="entry name" value="Dihydropyrimidinase-related protein 1"/>
    <property type="match status" value="1"/>
</dbReference>
<organism evidence="10 11">
    <name type="scientific">Aminobacter aganoensis</name>
    <dbReference type="NCBI Taxonomy" id="83264"/>
    <lineage>
        <taxon>Bacteria</taxon>
        <taxon>Pseudomonadati</taxon>
        <taxon>Pseudomonadota</taxon>
        <taxon>Alphaproteobacteria</taxon>
        <taxon>Hyphomicrobiales</taxon>
        <taxon>Phyllobacteriaceae</taxon>
        <taxon>Aminobacter</taxon>
    </lineage>
</organism>
<dbReference type="InterPro" id="IPR050378">
    <property type="entry name" value="Metallo-dep_Hydrolases_sf"/>
</dbReference>
<dbReference type="GO" id="GO:0046872">
    <property type="term" value="F:metal ion binding"/>
    <property type="evidence" value="ECO:0007669"/>
    <property type="project" value="UniProtKB-KW"/>
</dbReference>
<dbReference type="Gene3D" id="3.20.20.140">
    <property type="entry name" value="Metal-dependent hydrolases"/>
    <property type="match status" value="1"/>
</dbReference>
<keyword evidence="11" id="KW-1185">Reference proteome</keyword>
<dbReference type="InterPro" id="IPR011059">
    <property type="entry name" value="Metal-dep_hydrolase_composite"/>
</dbReference>
<gene>
    <name evidence="10" type="ORF">GGR00_005512</name>
</gene>
<dbReference type="Proteomes" id="UP000536262">
    <property type="component" value="Unassembled WGS sequence"/>
</dbReference>
<dbReference type="EMBL" id="JACHOU010000029">
    <property type="protein sequence ID" value="MBB6357688.1"/>
    <property type="molecule type" value="Genomic_DNA"/>
</dbReference>
<dbReference type="CDD" id="cd01314">
    <property type="entry name" value="D-HYD"/>
    <property type="match status" value="1"/>
</dbReference>
<dbReference type="GO" id="GO:0016812">
    <property type="term" value="F:hydrolase activity, acting on carbon-nitrogen (but not peptide) bonds, in cyclic amides"/>
    <property type="evidence" value="ECO:0007669"/>
    <property type="project" value="TreeGrafter"/>
</dbReference>
<keyword evidence="5 10" id="KW-0378">Hydrolase</keyword>
<evidence type="ECO:0000256" key="8">
    <source>
        <dbReference type="PIRSR" id="PIRSR611778-50"/>
    </source>
</evidence>
<feature type="domain" description="Amidohydrolase-related" evidence="9">
    <location>
        <begin position="4"/>
        <end position="372"/>
    </location>
</feature>
<dbReference type="Pfam" id="PF01979">
    <property type="entry name" value="Amidohydro_1"/>
    <property type="match status" value="1"/>
</dbReference>
<evidence type="ECO:0000256" key="4">
    <source>
        <dbReference type="ARBA" id="ARBA00022723"/>
    </source>
</evidence>
<comment type="function">
    <text evidence="6">Catalyzes the stereospecific hydrolysis of the cyclic amide bond of D-hydantoin derivatives.</text>
</comment>
<evidence type="ECO:0000256" key="6">
    <source>
        <dbReference type="ARBA" id="ARBA00055040"/>
    </source>
</evidence>
<keyword evidence="3" id="KW-0597">Phosphoprotein</keyword>
<protein>
    <recommendedName>
        <fullName evidence="7">D-hydantoinase</fullName>
    </recommendedName>
</protein>
<comment type="cofactor">
    <cofactor evidence="1">
        <name>Zn(2+)</name>
        <dbReference type="ChEBI" id="CHEBI:29105"/>
    </cofactor>
</comment>
<name>A0A7X0KNZ8_9HYPH</name>
<reference evidence="10 11" key="1">
    <citation type="submission" date="2020-08" db="EMBL/GenBank/DDBJ databases">
        <title>Genomic Encyclopedia of Type Strains, Phase IV (KMG-IV): sequencing the most valuable type-strain genomes for metagenomic binning, comparative biology and taxonomic classification.</title>
        <authorList>
            <person name="Goeker M."/>
        </authorList>
    </citation>
    <scope>NUCLEOTIDE SEQUENCE [LARGE SCALE GENOMIC DNA]</scope>
    <source>
        <strain evidence="10 11">DSM 7051</strain>
    </source>
</reference>
<evidence type="ECO:0000259" key="9">
    <source>
        <dbReference type="Pfam" id="PF01979"/>
    </source>
</evidence>
<dbReference type="NCBIfam" id="TIGR02033">
    <property type="entry name" value="D-hydantoinase"/>
    <property type="match status" value="1"/>
</dbReference>
<keyword evidence="4" id="KW-0479">Metal-binding</keyword>
<evidence type="ECO:0000313" key="10">
    <source>
        <dbReference type="EMBL" id="MBB6357688.1"/>
    </source>
</evidence>
<proteinExistence type="inferred from homology"/>
<comment type="similarity">
    <text evidence="2">Belongs to the metallo-dependent hydrolases superfamily. Hydantoinase/dihydropyrimidinase family.</text>
</comment>
<evidence type="ECO:0000256" key="3">
    <source>
        <dbReference type="ARBA" id="ARBA00022553"/>
    </source>
</evidence>
<comment type="caution">
    <text evidence="10">The sequence shown here is derived from an EMBL/GenBank/DDBJ whole genome shotgun (WGS) entry which is preliminary data.</text>
</comment>
<dbReference type="AlphaFoldDB" id="A0A7X0KNZ8"/>
<evidence type="ECO:0000256" key="7">
    <source>
        <dbReference type="ARBA" id="ARBA00068457"/>
    </source>
</evidence>
<evidence type="ECO:0000313" key="11">
    <source>
        <dbReference type="Proteomes" id="UP000536262"/>
    </source>
</evidence>
<dbReference type="Gene3D" id="2.30.40.10">
    <property type="entry name" value="Urease, subunit C, domain 1"/>
    <property type="match status" value="1"/>
</dbReference>
<feature type="modified residue" description="N6-carboxylysine" evidence="8">
    <location>
        <position position="81"/>
    </location>
</feature>
<dbReference type="GO" id="GO:0005829">
    <property type="term" value="C:cytosol"/>
    <property type="evidence" value="ECO:0007669"/>
    <property type="project" value="TreeGrafter"/>
</dbReference>
<comment type="PTM">
    <text evidence="8">Carbamylation allows a single lysine to coordinate two divalent metal cations.</text>
</comment>
<accession>A0A7X0KNZ8</accession>
<dbReference type="PANTHER" id="PTHR11647">
    <property type="entry name" value="HYDRANTOINASE/DIHYDROPYRIMIDINASE FAMILY MEMBER"/>
    <property type="match status" value="1"/>
</dbReference>
<dbReference type="InterPro" id="IPR011778">
    <property type="entry name" value="Hydantoinase/dihydroPyrase"/>
</dbReference>
<evidence type="ECO:0000256" key="5">
    <source>
        <dbReference type="ARBA" id="ARBA00022801"/>
    </source>
</evidence>
<dbReference type="PANTHER" id="PTHR11647:SF1">
    <property type="entry name" value="COLLAPSIN RESPONSE MEDIATOR PROTEIN"/>
    <property type="match status" value="1"/>
</dbReference>
<dbReference type="SUPFAM" id="SSF51556">
    <property type="entry name" value="Metallo-dependent hydrolases"/>
    <property type="match status" value="1"/>
</dbReference>